<evidence type="ECO:0008006" key="3">
    <source>
        <dbReference type="Google" id="ProtNLM"/>
    </source>
</evidence>
<evidence type="ECO:0000313" key="1">
    <source>
        <dbReference type="EMBL" id="PUV23945.1"/>
    </source>
</evidence>
<dbReference type="OrthoDB" id="1095195at2"/>
<dbReference type="Pfam" id="PF16407">
    <property type="entry name" value="PKD_2"/>
    <property type="match status" value="1"/>
</dbReference>
<dbReference type="EMBL" id="QCXX01000003">
    <property type="protein sequence ID" value="PUV23945.1"/>
    <property type="molecule type" value="Genomic_DNA"/>
</dbReference>
<sequence>MNQERSLDKMKKLIISIVVLSLLAACYKDKGNYVIDMPESPVLQNLDTLYEAMTGDSLIVQPKITGIATEDLECDWRIDVPEALVPEANHYKGNALRIVFGLEAKRYTARLTVTNKANGMKYFYPFKIQGVTEFSRGTLVLSQDQGTGKLSFIKPDNSVQPNIYEVINGQPLPVDPLQLHYVRNQFTSNTPLGYWIISKQAGVRLNVNTLKKESLKPGTLFDNFFLAPSTIKVGNLQAHPQGVLLGVINDKFYGGATTTWDQSATYGMFGTYADGEYDLASKFVLSTANNNYTVIAFEKNKKQFVRINLYGSPMYFGTQYSAINSAIFNPTNVGMDLLQLVQINNADTYAYVKNATGQIYELMFNVNFSGPFNFTSGHKRLFIRPEWITADTKMLASRSGYIYVAVQNQVFRYNPLSEQVQLLKTAIKSEVTMLKLEDDENTLIVGSVGTLYYLDIQVGKNGELVKKIEGIPGNPVDMTWRK</sequence>
<proteinExistence type="predicted"/>
<protein>
    <recommendedName>
        <fullName evidence="3">PKD-like family protein</fullName>
    </recommendedName>
</protein>
<dbReference type="InterPro" id="IPR032183">
    <property type="entry name" value="PKD-like"/>
</dbReference>
<gene>
    <name evidence="1" type="ORF">DCO56_11205</name>
</gene>
<organism evidence="1 2">
    <name type="scientific">Sphingobacterium athyrii</name>
    <dbReference type="NCBI Taxonomy" id="2152717"/>
    <lineage>
        <taxon>Bacteria</taxon>
        <taxon>Pseudomonadati</taxon>
        <taxon>Bacteroidota</taxon>
        <taxon>Sphingobacteriia</taxon>
        <taxon>Sphingobacteriales</taxon>
        <taxon>Sphingobacteriaceae</taxon>
        <taxon>Sphingobacterium</taxon>
    </lineage>
</organism>
<evidence type="ECO:0000313" key="2">
    <source>
        <dbReference type="Proteomes" id="UP000250831"/>
    </source>
</evidence>
<dbReference type="PROSITE" id="PS51257">
    <property type="entry name" value="PROKAR_LIPOPROTEIN"/>
    <property type="match status" value="1"/>
</dbReference>
<accession>A0A363NT03</accession>
<name>A0A363NT03_9SPHI</name>
<dbReference type="AlphaFoldDB" id="A0A363NT03"/>
<dbReference type="Proteomes" id="UP000250831">
    <property type="component" value="Unassembled WGS sequence"/>
</dbReference>
<reference evidence="1 2" key="1">
    <citation type="submission" date="2018-04" db="EMBL/GenBank/DDBJ databases">
        <title>Sphingobacterium sp. M46 Genome.</title>
        <authorList>
            <person name="Cheng J."/>
            <person name="Li Y."/>
        </authorList>
    </citation>
    <scope>NUCLEOTIDE SEQUENCE [LARGE SCALE GENOMIC DNA]</scope>
    <source>
        <strain evidence="1 2">M46</strain>
    </source>
</reference>
<keyword evidence="2" id="KW-1185">Reference proteome</keyword>
<comment type="caution">
    <text evidence="1">The sequence shown here is derived from an EMBL/GenBank/DDBJ whole genome shotgun (WGS) entry which is preliminary data.</text>
</comment>